<dbReference type="GO" id="GO:0005942">
    <property type="term" value="C:phosphatidylinositol 3-kinase complex"/>
    <property type="evidence" value="ECO:0007669"/>
    <property type="project" value="TreeGrafter"/>
</dbReference>
<dbReference type="Pfam" id="PF00017">
    <property type="entry name" value="SH2"/>
    <property type="match status" value="1"/>
</dbReference>
<dbReference type="GO" id="GO:0035556">
    <property type="term" value="P:intracellular signal transduction"/>
    <property type="evidence" value="ECO:0007669"/>
    <property type="project" value="InterPro"/>
</dbReference>
<dbReference type="SUPFAM" id="SSF158235">
    <property type="entry name" value="SOCS box-like"/>
    <property type="match status" value="1"/>
</dbReference>
<dbReference type="InterPro" id="IPR000980">
    <property type="entry name" value="SH2"/>
</dbReference>
<dbReference type="Pfam" id="PF07525">
    <property type="entry name" value="SOCS_box"/>
    <property type="match status" value="1"/>
</dbReference>
<gene>
    <name evidence="9" type="primary">RvY_17853-1</name>
    <name evidence="9" type="synonym">RvY_17853.1</name>
    <name evidence="9" type="ORF">RvY_17853</name>
</gene>
<dbReference type="GO" id="GO:0046935">
    <property type="term" value="F:1-phosphatidylinositol-3-kinase regulator activity"/>
    <property type="evidence" value="ECO:0007669"/>
    <property type="project" value="TreeGrafter"/>
</dbReference>
<keyword evidence="10" id="KW-1185">Reference proteome</keyword>
<keyword evidence="1" id="KW-0341">Growth regulation</keyword>
<dbReference type="InterPro" id="IPR036036">
    <property type="entry name" value="SOCS_box-like_dom_sf"/>
</dbReference>
<evidence type="ECO:0000313" key="10">
    <source>
        <dbReference type="Proteomes" id="UP000186922"/>
    </source>
</evidence>
<feature type="domain" description="SOCS box" evidence="8">
    <location>
        <begin position="194"/>
        <end position="245"/>
    </location>
</feature>
<dbReference type="GO" id="GO:0046854">
    <property type="term" value="P:phosphatidylinositol phosphate biosynthetic process"/>
    <property type="evidence" value="ECO:0007669"/>
    <property type="project" value="TreeGrafter"/>
</dbReference>
<dbReference type="Proteomes" id="UP000186922">
    <property type="component" value="Unassembled WGS sequence"/>
</dbReference>
<dbReference type="EMBL" id="BDGG01000016">
    <property type="protein sequence ID" value="GAV08111.1"/>
    <property type="molecule type" value="Genomic_DNA"/>
</dbReference>
<evidence type="ECO:0000259" key="8">
    <source>
        <dbReference type="PROSITE" id="PS50225"/>
    </source>
</evidence>
<evidence type="ECO:0000256" key="2">
    <source>
        <dbReference type="ARBA" id="ARBA00022700"/>
    </source>
</evidence>
<dbReference type="SUPFAM" id="SSF55550">
    <property type="entry name" value="SH2 domain"/>
    <property type="match status" value="1"/>
</dbReference>
<dbReference type="OrthoDB" id="5979828at2759"/>
<proteinExistence type="predicted"/>
<evidence type="ECO:0000313" key="9">
    <source>
        <dbReference type="EMBL" id="GAV08111.1"/>
    </source>
</evidence>
<dbReference type="Gene3D" id="3.30.505.10">
    <property type="entry name" value="SH2 domain"/>
    <property type="match status" value="1"/>
</dbReference>
<dbReference type="SMART" id="SM00253">
    <property type="entry name" value="SOCS"/>
    <property type="match status" value="1"/>
</dbReference>
<evidence type="ECO:0000256" key="5">
    <source>
        <dbReference type="PROSITE-ProRule" id="PRU00191"/>
    </source>
</evidence>
<evidence type="ECO:0008006" key="11">
    <source>
        <dbReference type="Google" id="ProtNLM"/>
    </source>
</evidence>
<keyword evidence="3" id="KW-0833">Ubl conjugation pathway</keyword>
<dbReference type="PROSITE" id="PS50225">
    <property type="entry name" value="SOCS"/>
    <property type="match status" value="1"/>
</dbReference>
<dbReference type="STRING" id="947166.A0A1D1W3U7"/>
<keyword evidence="2" id="KW-0734">Signal transduction inhibitor</keyword>
<organism evidence="9 10">
    <name type="scientific">Ramazzottius varieornatus</name>
    <name type="common">Water bear</name>
    <name type="synonym">Tardigrade</name>
    <dbReference type="NCBI Taxonomy" id="947166"/>
    <lineage>
        <taxon>Eukaryota</taxon>
        <taxon>Metazoa</taxon>
        <taxon>Ecdysozoa</taxon>
        <taxon>Tardigrada</taxon>
        <taxon>Eutardigrada</taxon>
        <taxon>Parachela</taxon>
        <taxon>Hypsibioidea</taxon>
        <taxon>Ramazzottiidae</taxon>
        <taxon>Ramazzottius</taxon>
    </lineage>
</organism>
<dbReference type="InterPro" id="IPR036860">
    <property type="entry name" value="SH2_dom_sf"/>
</dbReference>
<dbReference type="Gene3D" id="1.10.750.20">
    <property type="entry name" value="SOCS box"/>
    <property type="match status" value="1"/>
</dbReference>
<dbReference type="SMART" id="SM00969">
    <property type="entry name" value="SOCS_box"/>
    <property type="match status" value="1"/>
</dbReference>
<accession>A0A1D1W3U7</accession>
<keyword evidence="4 5" id="KW-0727">SH2 domain</keyword>
<dbReference type="SMART" id="SM00252">
    <property type="entry name" value="SH2"/>
    <property type="match status" value="1"/>
</dbReference>
<dbReference type="AlphaFoldDB" id="A0A1D1W3U7"/>
<feature type="region of interest" description="Disordered" evidence="6">
    <location>
        <begin position="25"/>
        <end position="53"/>
    </location>
</feature>
<dbReference type="PROSITE" id="PS50001">
    <property type="entry name" value="SH2"/>
    <property type="match status" value="1"/>
</dbReference>
<evidence type="ECO:0000256" key="6">
    <source>
        <dbReference type="SAM" id="MobiDB-lite"/>
    </source>
</evidence>
<dbReference type="GO" id="GO:0009968">
    <property type="term" value="P:negative regulation of signal transduction"/>
    <property type="evidence" value="ECO:0007669"/>
    <property type="project" value="UniProtKB-KW"/>
</dbReference>
<name>A0A1D1W3U7_RAMVA</name>
<evidence type="ECO:0000256" key="1">
    <source>
        <dbReference type="ARBA" id="ARBA00022604"/>
    </source>
</evidence>
<comment type="caution">
    <text evidence="9">The sequence shown here is derived from an EMBL/GenBank/DDBJ whole genome shotgun (WGS) entry which is preliminary data.</text>
</comment>
<reference evidence="9 10" key="1">
    <citation type="journal article" date="2016" name="Nat. Commun.">
        <title>Extremotolerant tardigrade genome and improved radiotolerance of human cultured cells by tardigrade-unique protein.</title>
        <authorList>
            <person name="Hashimoto T."/>
            <person name="Horikawa D.D."/>
            <person name="Saito Y."/>
            <person name="Kuwahara H."/>
            <person name="Kozuka-Hata H."/>
            <person name="Shin-I T."/>
            <person name="Minakuchi Y."/>
            <person name="Ohishi K."/>
            <person name="Motoyama A."/>
            <person name="Aizu T."/>
            <person name="Enomoto A."/>
            <person name="Kondo K."/>
            <person name="Tanaka S."/>
            <person name="Hara Y."/>
            <person name="Koshikawa S."/>
            <person name="Sagara H."/>
            <person name="Miura T."/>
            <person name="Yokobori S."/>
            <person name="Miyagawa K."/>
            <person name="Suzuki Y."/>
            <person name="Kubo T."/>
            <person name="Oyama M."/>
            <person name="Kohara Y."/>
            <person name="Fujiyama A."/>
            <person name="Arakawa K."/>
            <person name="Katayama T."/>
            <person name="Toyoda A."/>
            <person name="Kunieda T."/>
        </authorList>
    </citation>
    <scope>NUCLEOTIDE SEQUENCE [LARGE SCALE GENOMIC DNA]</scope>
    <source>
        <strain evidence="9 10">YOKOZUNA-1</strain>
    </source>
</reference>
<dbReference type="InterPro" id="IPR001496">
    <property type="entry name" value="SOCS_box"/>
</dbReference>
<sequence length="269" mass="30568">MAGKGIRRAFRKLFRLKKTNSNGALDSGIAATPTVKPSSDLPDAHGLGNNSNSGREPFEAVVVKQFMAAATRSYEEDQAAVAKSIRMAQQAPWYWGPINAAVAESILEKEPDGTFLVRDSTDARFIFSLSCKFEGKMGHIRIEHQGGHFQFRKINHYKADNIQDFIEDAVEHSRTGKMHFMTRPRPGFEATRILLLYPLSRRRTVQSLQHLSRFVILQNIRDRNGVPELPLPLPLKKYLRQAQYFVEMNDDEVKNERARPDDESISVLE</sequence>
<evidence type="ECO:0000259" key="7">
    <source>
        <dbReference type="PROSITE" id="PS50001"/>
    </source>
</evidence>
<evidence type="ECO:0000256" key="3">
    <source>
        <dbReference type="ARBA" id="ARBA00022786"/>
    </source>
</evidence>
<evidence type="ECO:0000256" key="4">
    <source>
        <dbReference type="ARBA" id="ARBA00022999"/>
    </source>
</evidence>
<protein>
    <recommendedName>
        <fullName evidence="11">Suppressor of cytokine signaling 7</fullName>
    </recommendedName>
</protein>
<dbReference type="PANTHER" id="PTHR10155:SF5">
    <property type="entry name" value="SUPPRESSOR OF CYTOKINE SIGNALING 7"/>
    <property type="match status" value="1"/>
</dbReference>
<feature type="domain" description="SH2" evidence="7">
    <location>
        <begin position="93"/>
        <end position="185"/>
    </location>
</feature>
<dbReference type="PANTHER" id="PTHR10155">
    <property type="entry name" value="PHOSPHATIDYLINOSITOL 3-KINASE REGULATORY SUBUNIT"/>
    <property type="match status" value="1"/>
</dbReference>